<keyword evidence="2" id="KW-1185">Reference proteome</keyword>
<protein>
    <submittedName>
        <fullName evidence="1">Uncharacterized protein</fullName>
    </submittedName>
</protein>
<proteinExistence type="predicted"/>
<reference evidence="1 2" key="1">
    <citation type="submission" date="2015-01" db="EMBL/GenBank/DDBJ databases">
        <title>Evolution of Trichinella species and genotypes.</title>
        <authorList>
            <person name="Korhonen P.K."/>
            <person name="Edoardo P."/>
            <person name="Giuseppe L.R."/>
            <person name="Gasser R.B."/>
        </authorList>
    </citation>
    <scope>NUCLEOTIDE SEQUENCE [LARGE SCALE GENOMIC DNA]</scope>
    <source>
        <strain evidence="1">ISS1029</strain>
    </source>
</reference>
<organism evidence="1 2">
    <name type="scientific">Trichinella zimbabwensis</name>
    <dbReference type="NCBI Taxonomy" id="268475"/>
    <lineage>
        <taxon>Eukaryota</taxon>
        <taxon>Metazoa</taxon>
        <taxon>Ecdysozoa</taxon>
        <taxon>Nematoda</taxon>
        <taxon>Enoplea</taxon>
        <taxon>Dorylaimia</taxon>
        <taxon>Trichinellida</taxon>
        <taxon>Trichinellidae</taxon>
        <taxon>Trichinella</taxon>
    </lineage>
</organism>
<dbReference type="AlphaFoldDB" id="A0A0V1H5U9"/>
<accession>A0A0V1H5U9</accession>
<gene>
    <name evidence="1" type="ORF">T11_14474</name>
</gene>
<dbReference type="OrthoDB" id="10483081at2759"/>
<name>A0A0V1H5U9_9BILA</name>
<evidence type="ECO:0000313" key="2">
    <source>
        <dbReference type="Proteomes" id="UP000055024"/>
    </source>
</evidence>
<sequence length="65" mass="7867">MNSTYELWRQISFFDHNDTSHLLLLQIIEGENCCSHFANCTLFNQRPLVDVKFQCSRNFKYTREY</sequence>
<comment type="caution">
    <text evidence="1">The sequence shown here is derived from an EMBL/GenBank/DDBJ whole genome shotgun (WGS) entry which is preliminary data.</text>
</comment>
<dbReference type="EMBL" id="JYDP01000127">
    <property type="protein sequence ID" value="KRZ05991.1"/>
    <property type="molecule type" value="Genomic_DNA"/>
</dbReference>
<dbReference type="Proteomes" id="UP000055024">
    <property type="component" value="Unassembled WGS sequence"/>
</dbReference>
<evidence type="ECO:0000313" key="1">
    <source>
        <dbReference type="EMBL" id="KRZ05991.1"/>
    </source>
</evidence>